<proteinExistence type="predicted"/>
<name>A0ABV7IUD1_9RHOB</name>
<reference evidence="2" key="1">
    <citation type="journal article" date="2019" name="Int. J. Syst. Evol. Microbiol.">
        <title>The Global Catalogue of Microorganisms (GCM) 10K type strain sequencing project: providing services to taxonomists for standard genome sequencing and annotation.</title>
        <authorList>
            <consortium name="The Broad Institute Genomics Platform"/>
            <consortium name="The Broad Institute Genome Sequencing Center for Infectious Disease"/>
            <person name="Wu L."/>
            <person name="Ma J."/>
        </authorList>
    </citation>
    <scope>NUCLEOTIDE SEQUENCE [LARGE SCALE GENOMIC DNA]</scope>
    <source>
        <strain evidence="2">KCTC 52039</strain>
    </source>
</reference>
<protein>
    <submittedName>
        <fullName evidence="1">Uncharacterized protein</fullName>
    </submittedName>
</protein>
<dbReference type="RefSeq" id="WP_380071759.1">
    <property type="nucleotide sequence ID" value="NZ_JBHRTO010000001.1"/>
</dbReference>
<accession>A0ABV7IUD1</accession>
<evidence type="ECO:0000313" key="2">
    <source>
        <dbReference type="Proteomes" id="UP001595547"/>
    </source>
</evidence>
<organism evidence="1 2">
    <name type="scientific">Cypionkella sinensis</name>
    <dbReference type="NCBI Taxonomy" id="1756043"/>
    <lineage>
        <taxon>Bacteria</taxon>
        <taxon>Pseudomonadati</taxon>
        <taxon>Pseudomonadota</taxon>
        <taxon>Alphaproteobacteria</taxon>
        <taxon>Rhodobacterales</taxon>
        <taxon>Paracoccaceae</taxon>
        <taxon>Cypionkella</taxon>
    </lineage>
</organism>
<dbReference type="Proteomes" id="UP001595547">
    <property type="component" value="Unassembled WGS sequence"/>
</dbReference>
<dbReference type="EMBL" id="JBHRTO010000001">
    <property type="protein sequence ID" value="MFC3180124.1"/>
    <property type="molecule type" value="Genomic_DNA"/>
</dbReference>
<comment type="caution">
    <text evidence="1">The sequence shown here is derived from an EMBL/GenBank/DDBJ whole genome shotgun (WGS) entry which is preliminary data.</text>
</comment>
<evidence type="ECO:0000313" key="1">
    <source>
        <dbReference type="EMBL" id="MFC3180124.1"/>
    </source>
</evidence>
<sequence>MGLQTTFHAPGAGADFLGMRKSRAGSTEIVYDDGAKQRLIWRVADGAGDEVISDALQAAVGAQRVLASLYDELKKRAIQIERI</sequence>
<keyword evidence="2" id="KW-1185">Reference proteome</keyword>
<gene>
    <name evidence="1" type="ORF">ACFOGH_03905</name>
</gene>